<dbReference type="SMART" id="SM00292">
    <property type="entry name" value="BRCT"/>
    <property type="match status" value="2"/>
</dbReference>
<proteinExistence type="predicted"/>
<dbReference type="FunFam" id="3.40.50.10190:FF:000047">
    <property type="entry name" value="Microcephalin"/>
    <property type="match status" value="1"/>
</dbReference>
<evidence type="ECO:0000259" key="2">
    <source>
        <dbReference type="PROSITE" id="PS50172"/>
    </source>
</evidence>
<evidence type="ECO:0000256" key="1">
    <source>
        <dbReference type="SAM" id="MobiDB-lite"/>
    </source>
</evidence>
<feature type="domain" description="BRCT" evidence="2">
    <location>
        <begin position="241"/>
        <end position="327"/>
    </location>
</feature>
<feature type="compositionally biased region" description="Polar residues" evidence="1">
    <location>
        <begin position="168"/>
        <end position="178"/>
    </location>
</feature>
<dbReference type="PANTHER" id="PTHR14625:SF3">
    <property type="entry name" value="MICROCEPHALIN"/>
    <property type="match status" value="1"/>
</dbReference>
<dbReference type="Pfam" id="PF12738">
    <property type="entry name" value="PTCB-BRCT"/>
    <property type="match status" value="1"/>
</dbReference>
<dbReference type="Gene3D" id="3.40.50.10190">
    <property type="entry name" value="BRCT domain"/>
    <property type="match status" value="3"/>
</dbReference>
<dbReference type="CDD" id="cd17736">
    <property type="entry name" value="BRCT_microcephalin_rpt2"/>
    <property type="match status" value="1"/>
</dbReference>
<evidence type="ECO:0000313" key="3">
    <source>
        <dbReference type="Ensembl" id="ENSPNYP00000027817.1"/>
    </source>
</evidence>
<dbReference type="InterPro" id="IPR001357">
    <property type="entry name" value="BRCT_dom"/>
</dbReference>
<dbReference type="STRING" id="303518.ENSPNYP00000027817"/>
<dbReference type="InterPro" id="IPR036420">
    <property type="entry name" value="BRCT_dom_sf"/>
</dbReference>
<dbReference type="GO" id="GO:0000278">
    <property type="term" value="P:mitotic cell cycle"/>
    <property type="evidence" value="ECO:0007669"/>
    <property type="project" value="TreeGrafter"/>
</dbReference>
<dbReference type="SUPFAM" id="SSF52113">
    <property type="entry name" value="BRCT domain"/>
    <property type="match status" value="3"/>
</dbReference>
<name>A0A3B4GWX0_9CICH</name>
<feature type="region of interest" description="Disordered" evidence="1">
    <location>
        <begin position="144"/>
        <end position="205"/>
    </location>
</feature>
<dbReference type="PANTHER" id="PTHR14625">
    <property type="entry name" value="MICROCEPHALIN"/>
    <property type="match status" value="1"/>
</dbReference>
<dbReference type="CDD" id="cd17751">
    <property type="entry name" value="BRCT_microcephalin_rpt3"/>
    <property type="match status" value="1"/>
</dbReference>
<organism evidence="3">
    <name type="scientific">Pundamilia nyererei</name>
    <dbReference type="NCBI Taxonomy" id="303518"/>
    <lineage>
        <taxon>Eukaryota</taxon>
        <taxon>Metazoa</taxon>
        <taxon>Chordata</taxon>
        <taxon>Craniata</taxon>
        <taxon>Vertebrata</taxon>
        <taxon>Euteleostomi</taxon>
        <taxon>Actinopterygii</taxon>
        <taxon>Neopterygii</taxon>
        <taxon>Teleostei</taxon>
        <taxon>Neoteleostei</taxon>
        <taxon>Acanthomorphata</taxon>
        <taxon>Ovalentaria</taxon>
        <taxon>Cichlomorphae</taxon>
        <taxon>Cichliformes</taxon>
        <taxon>Cichlidae</taxon>
        <taxon>African cichlids</taxon>
        <taxon>Pseudocrenilabrinae</taxon>
        <taxon>Haplochromini</taxon>
        <taxon>Pundamilia</taxon>
    </lineage>
</organism>
<dbReference type="AlphaFoldDB" id="A0A3B4GWX0"/>
<reference evidence="3" key="1">
    <citation type="submission" date="2023-09" db="UniProtKB">
        <authorList>
            <consortium name="Ensembl"/>
        </authorList>
    </citation>
    <scope>IDENTIFICATION</scope>
</reference>
<dbReference type="Pfam" id="PF00533">
    <property type="entry name" value="BRCT"/>
    <property type="match status" value="1"/>
</dbReference>
<protein>
    <submittedName>
        <fullName evidence="3">Microcephalin 1</fullName>
    </submittedName>
</protein>
<dbReference type="GeneTree" id="ENSGT00390000018842"/>
<dbReference type="InterPro" id="IPR022047">
    <property type="entry name" value="Microcephalin-like"/>
</dbReference>
<accession>A0A3B4GWX0</accession>
<dbReference type="PROSITE" id="PS50172">
    <property type="entry name" value="BRCT"/>
    <property type="match status" value="2"/>
</dbReference>
<feature type="domain" description="BRCT" evidence="2">
    <location>
        <begin position="1"/>
        <end position="59"/>
    </location>
</feature>
<dbReference type="CDD" id="cd17716">
    <property type="entry name" value="BRCT_microcephalin_rpt1"/>
    <property type="match status" value="1"/>
</dbReference>
<dbReference type="Ensembl" id="ENSPNYT00000028497.1">
    <property type="protein sequence ID" value="ENSPNYP00000027817.1"/>
    <property type="gene ID" value="ENSPNYG00000020931.1"/>
</dbReference>
<feature type="compositionally biased region" description="Basic and acidic residues" evidence="1">
    <location>
        <begin position="157"/>
        <end position="167"/>
    </location>
</feature>
<sequence length="449" mass="51210">MGAQVSKTFNKQVTHVVFKNGHPATWRKAKKSNVHLVSVLWIGRCYDDGVRVDEKLYPALNDESNPVLKNKKHRCMQPKDSPERTPENDRRMRKKLDKMMKDFAPKEPIVTDVSPIIIDGENGIVYSPAFKRSEYMAQRLKDMKDKRENLSPTGKCSKSDTGKHFDQQSETSIETQTHQGEESLPMLDSPSVNKKPTGKKRRQSVKPMNTDISNICWQCVVVIYVNTDLFILVSFVGSCFLQALRTLVMTSMPTEKQNTVVQVVKALGGFLIVDRVCESTTHVVSGEHRRTLNILLGIARGCWILSFEWILWSLEQRQWIPEEPYELSDQFPAAQICRLQRHLSAGEHQQDLFQGQPAMFVSQHSQPPTQSLVELIELCGGTVCKTVRQAGICIGKYSGRRPEGSRILSEQWVLVYLISSMQYSSWSDFLSFFCVHRFFVNPLALLNKK</sequence>